<dbReference type="EMBL" id="KN847905">
    <property type="protein sequence ID" value="KIR39666.1"/>
    <property type="molecule type" value="Genomic_DNA"/>
</dbReference>
<feature type="compositionally biased region" description="Basic and acidic residues" evidence="7">
    <location>
        <begin position="1178"/>
        <end position="1206"/>
    </location>
</feature>
<comment type="similarity">
    <text evidence="2">Belongs to the VPS54 family.</text>
</comment>
<feature type="region of interest" description="Disordered" evidence="7">
    <location>
        <begin position="184"/>
        <end position="203"/>
    </location>
</feature>
<dbReference type="InterPro" id="IPR012501">
    <property type="entry name" value="Vps54_C"/>
</dbReference>
<feature type="compositionally biased region" description="Basic and acidic residues" evidence="7">
    <location>
        <begin position="1253"/>
        <end position="1266"/>
    </location>
</feature>
<feature type="compositionally biased region" description="Basic and acidic residues" evidence="7">
    <location>
        <begin position="638"/>
        <end position="650"/>
    </location>
</feature>
<feature type="compositionally biased region" description="Basic residues" evidence="7">
    <location>
        <begin position="1271"/>
        <end position="1282"/>
    </location>
</feature>
<reference evidence="9 10" key="1">
    <citation type="submission" date="2015-01" db="EMBL/GenBank/DDBJ databases">
        <title>The Genome Sequence of Cryptococcus gattii Ram5.</title>
        <authorList>
            <consortium name="The Broad Institute Genomics Platform"/>
            <person name="Cuomo C."/>
            <person name="Litvintseva A."/>
            <person name="Chen Y."/>
            <person name="Heitman J."/>
            <person name="Sun S."/>
            <person name="Springer D."/>
            <person name="Dromer F."/>
            <person name="Young S."/>
            <person name="Zeng Q."/>
            <person name="Gargeya S."/>
            <person name="Abouelleil A."/>
            <person name="Alvarado L."/>
            <person name="Chapman S.B."/>
            <person name="Gainer-Dewar J."/>
            <person name="Goldberg J."/>
            <person name="Griggs A."/>
            <person name="Gujja S."/>
            <person name="Hansen M."/>
            <person name="Howarth C."/>
            <person name="Imamovic A."/>
            <person name="Larimer J."/>
            <person name="Murphy C."/>
            <person name="Naylor J."/>
            <person name="Pearson M."/>
            <person name="Priest M."/>
            <person name="Roberts A."/>
            <person name="Saif S."/>
            <person name="Shea T."/>
            <person name="Sykes S."/>
            <person name="Wortman J."/>
            <person name="Nusbaum C."/>
            <person name="Birren B."/>
        </authorList>
    </citation>
    <scope>NUCLEOTIDE SEQUENCE [LARGE SCALE GENOMIC DNA]</scope>
    <source>
        <strain evidence="9 10">Ram5</strain>
    </source>
</reference>
<dbReference type="GO" id="GO:0000938">
    <property type="term" value="C:GARP complex"/>
    <property type="evidence" value="ECO:0007669"/>
    <property type="project" value="InterPro"/>
</dbReference>
<feature type="compositionally biased region" description="Low complexity" evidence="7">
    <location>
        <begin position="1140"/>
        <end position="1149"/>
    </location>
</feature>
<keyword evidence="4" id="KW-0653">Protein transport</keyword>
<evidence type="ECO:0000256" key="4">
    <source>
        <dbReference type="ARBA" id="ARBA00022927"/>
    </source>
</evidence>
<evidence type="ECO:0000259" key="8">
    <source>
        <dbReference type="Pfam" id="PF07928"/>
    </source>
</evidence>
<keyword evidence="10" id="KW-1185">Reference proteome</keyword>
<sequence>MSSAFPSTAATPVPSSPPPPSESYLSELDGTAPSLLETTLGTNTFGVEQAWDSTGGGLDRLNLVSWKADVNAHEGDGVEKRGFNAISTVLSHPTKRADPLRGSRKPLPPLSQSLPTLPKPPPAAQYDAYLSTVIPLYESFTAAQAIASGGDSSKADVDLPPLDAVPSVVFDSSFSLADPSTWEALTSSSSDNSPDESTQEQLSTHLDTLERHLLYEISLRSTSFFSALSNLQDLHSESSGCLKQITSLQSSLRDISITQAAKGLAIIDCQERLHLLKATVKGVEALGEVEDIIGVADRLVNEGDWEGGLSEVEDIVRWWNKYSGQGDESELPLVSLAALSSLPSRVASLVNVISTSLTSALISYLTSLFSRPISQSPSSDELKGSLGPMLEGMVKCGKVGEVENLWIEVATIGIREESRKALPLNDEDSSGKLETRGNTLAQIIQSMDHSAFLSLCTKMYDVLLARITMVKTVGEIMEEAVQSLSSTSPLSITSNPHPHPNQAPNISLSETLLSSVTLAHTRLSKILSVRTSPHSSLSLRSFLSIYRLTFQFINSSEKITGRTIVPLRGVLASQAKSWVQEWHQERLTKSARLVEEEIWTQVDVKTKVQHSVDLIVKSERTDPEECILSADGDDDENGKESESKEGDKVVGKQLHVGSKKFFVVKATAESLVLLSGYVGVVVNLGEVGGDVISRVIEFLKSFNSRTCQVVLGAGAMRSAGLKNITAKHLALASQSLSVVVALMESLKGLGKRLMGERWGILEGEFGKLKRDYEEHQNEIHLKLVAIMADRLAVHIGSLRQIDFNASSTTPAGPHSYAEMLVKESSTLHKVLTKYLGHDEVEGVMKRVIGEIGRRLGEEFGKIEVQNEDAKKKMLQDVAVISIRLKPLSKAGEDDIVKLENVVKGKALRETEAKMGDKMESQTAQEIAEEGKEGEKVKEKTDLDRNKMDGKQRVNDTGLAPPSTVLPNDDDPKATELSTSTNFSETHLSPVAPAPTSVTSTPRALDGKAPEAIALHPDSQIQFEESAPPSTSNDFTKAAETKTEEQVQEKLQAAVPHAEKAAVRIGESSVFKYKESKSVDKQREKDKSDLEKTESEQEKNVDSVTEKDGLTEKNGPIDDEQALPASVPAEDQQALKALIKSSPPSFSSSSLKGDANMDISLAQVEANISSSNDPPSLADKPENDGLKDGDTIHTPADKDVSESKEELDNGDNSLASGGVVEDVNGEEDKNKDEDEDQDCQKDEDNAKNNQGVKYEVEAVERKVKDAKSTGGSRKKKNKNRRRQ</sequence>
<dbReference type="PANTHER" id="PTHR12965:SF0">
    <property type="entry name" value="VACUOLAR PROTEIN SORTING-ASSOCIATED PROTEIN 54"/>
    <property type="match status" value="1"/>
</dbReference>
<keyword evidence="5" id="KW-0333">Golgi apparatus</keyword>
<feature type="compositionally biased region" description="Basic and acidic residues" evidence="7">
    <location>
        <begin position="928"/>
        <end position="953"/>
    </location>
</feature>
<feature type="domain" description="Vacuolar protein sorting-associated protein 54 C-terminal" evidence="8">
    <location>
        <begin position="659"/>
        <end position="790"/>
    </location>
</feature>
<dbReference type="GO" id="GO:0042147">
    <property type="term" value="P:retrograde transport, endosome to Golgi"/>
    <property type="evidence" value="ECO:0007669"/>
    <property type="project" value="InterPro"/>
</dbReference>
<dbReference type="GO" id="GO:0006896">
    <property type="term" value="P:Golgi to vacuole transport"/>
    <property type="evidence" value="ECO:0007669"/>
    <property type="project" value="TreeGrafter"/>
</dbReference>
<dbReference type="OrthoDB" id="10259024at2759"/>
<dbReference type="GO" id="GO:0015031">
    <property type="term" value="P:protein transport"/>
    <property type="evidence" value="ECO:0007669"/>
    <property type="project" value="UniProtKB-KW"/>
</dbReference>
<organism evidence="9 10">
    <name type="scientific">Cryptococcus deuterogattii Ram5</name>
    <dbReference type="NCBI Taxonomy" id="1296110"/>
    <lineage>
        <taxon>Eukaryota</taxon>
        <taxon>Fungi</taxon>
        <taxon>Dikarya</taxon>
        <taxon>Basidiomycota</taxon>
        <taxon>Agaricomycotina</taxon>
        <taxon>Tremellomycetes</taxon>
        <taxon>Tremellales</taxon>
        <taxon>Cryptococcaceae</taxon>
        <taxon>Cryptococcus</taxon>
        <taxon>Cryptococcus gattii species complex</taxon>
    </lineage>
</organism>
<proteinExistence type="inferred from homology"/>
<keyword evidence="6" id="KW-0175">Coiled coil</keyword>
<gene>
    <name evidence="9" type="ORF">I313_04137</name>
</gene>
<dbReference type="GO" id="GO:0019905">
    <property type="term" value="F:syntaxin binding"/>
    <property type="evidence" value="ECO:0007669"/>
    <property type="project" value="TreeGrafter"/>
</dbReference>
<feature type="compositionally biased region" description="Basic and acidic residues" evidence="7">
    <location>
        <begin position="1225"/>
        <end position="1245"/>
    </location>
</feature>
<dbReference type="Gene3D" id="6.10.250.860">
    <property type="match status" value="1"/>
</dbReference>
<feature type="compositionally biased region" description="Low complexity" evidence="7">
    <location>
        <begin position="1"/>
        <end position="13"/>
    </location>
</feature>
<evidence type="ECO:0000313" key="9">
    <source>
        <dbReference type="EMBL" id="KIR39666.1"/>
    </source>
</evidence>
<evidence type="ECO:0000256" key="1">
    <source>
        <dbReference type="ARBA" id="ARBA00004601"/>
    </source>
</evidence>
<name>A0A0D0UWN7_9TREE</name>
<feature type="region of interest" description="Disordered" evidence="7">
    <location>
        <begin position="1"/>
        <end position="32"/>
    </location>
</feature>
<keyword evidence="3" id="KW-0813">Transport</keyword>
<dbReference type="Proteomes" id="UP000053392">
    <property type="component" value="Unassembled WGS sequence"/>
</dbReference>
<comment type="subcellular location">
    <subcellularLocation>
        <location evidence="1">Golgi apparatus</location>
        <location evidence="1">trans-Golgi network</location>
    </subcellularLocation>
</comment>
<evidence type="ECO:0000256" key="7">
    <source>
        <dbReference type="SAM" id="MobiDB-lite"/>
    </source>
</evidence>
<feature type="compositionally biased region" description="Basic and acidic residues" evidence="7">
    <location>
        <begin position="1071"/>
        <end position="1110"/>
    </location>
</feature>
<evidence type="ECO:0000313" key="10">
    <source>
        <dbReference type="Proteomes" id="UP000053392"/>
    </source>
</evidence>
<dbReference type="GO" id="GO:0005829">
    <property type="term" value="C:cytosol"/>
    <property type="evidence" value="ECO:0007669"/>
    <property type="project" value="GOC"/>
</dbReference>
<protein>
    <submittedName>
        <fullName evidence="9">Unplaced genomic scaffold supercont1.10, whole genome shotgun sequence</fullName>
    </submittedName>
</protein>
<feature type="compositionally biased region" description="Polar residues" evidence="7">
    <location>
        <begin position="1018"/>
        <end position="1034"/>
    </location>
</feature>
<accession>A0A0D0UWN7</accession>
<evidence type="ECO:0000256" key="6">
    <source>
        <dbReference type="ARBA" id="ARBA00023054"/>
    </source>
</evidence>
<feature type="compositionally biased region" description="Basic and acidic residues" evidence="7">
    <location>
        <begin position="1036"/>
        <end position="1047"/>
    </location>
</feature>
<feature type="region of interest" description="Disordered" evidence="7">
    <location>
        <begin position="94"/>
        <end position="119"/>
    </location>
</feature>
<evidence type="ECO:0000256" key="2">
    <source>
        <dbReference type="ARBA" id="ARBA00009150"/>
    </source>
</evidence>
<dbReference type="Pfam" id="PF07928">
    <property type="entry name" value="Vps54"/>
    <property type="match status" value="1"/>
</dbReference>
<evidence type="ECO:0000256" key="5">
    <source>
        <dbReference type="ARBA" id="ARBA00023034"/>
    </source>
</evidence>
<feature type="region of interest" description="Disordered" evidence="7">
    <location>
        <begin position="911"/>
        <end position="1282"/>
    </location>
</feature>
<feature type="region of interest" description="Disordered" evidence="7">
    <location>
        <begin position="626"/>
        <end position="650"/>
    </location>
</feature>
<feature type="compositionally biased region" description="Polar residues" evidence="7">
    <location>
        <begin position="975"/>
        <end position="986"/>
    </location>
</feature>
<dbReference type="HOGENOM" id="CLU_003094_2_0_1"/>
<dbReference type="InterPro" id="IPR039745">
    <property type="entry name" value="Vps54"/>
</dbReference>
<dbReference type="PANTHER" id="PTHR12965">
    <property type="entry name" value="VACUOLAR PROTEIN SORTING 54"/>
    <property type="match status" value="1"/>
</dbReference>
<evidence type="ECO:0000256" key="3">
    <source>
        <dbReference type="ARBA" id="ARBA00022448"/>
    </source>
</evidence>